<name>A0A506UH80_9HYPH</name>
<proteinExistence type="predicted"/>
<accession>A0A506UH80</accession>
<dbReference type="CDD" id="cd06587">
    <property type="entry name" value="VOC"/>
    <property type="match status" value="1"/>
</dbReference>
<dbReference type="Gene3D" id="3.10.180.10">
    <property type="entry name" value="2,3-Dihydroxybiphenyl 1,2-Dioxygenase, domain 1"/>
    <property type="match status" value="1"/>
</dbReference>
<dbReference type="SUPFAM" id="SSF54593">
    <property type="entry name" value="Glyoxalase/Bleomycin resistance protein/Dihydroxybiphenyl dioxygenase"/>
    <property type="match status" value="1"/>
</dbReference>
<dbReference type="OrthoDB" id="9799428at2"/>
<dbReference type="InterPro" id="IPR037523">
    <property type="entry name" value="VOC_core"/>
</dbReference>
<comment type="caution">
    <text evidence="2">The sequence shown here is derived from an EMBL/GenBank/DDBJ whole genome shotgun (WGS) entry which is preliminary data.</text>
</comment>
<dbReference type="Proteomes" id="UP000318801">
    <property type="component" value="Unassembled WGS sequence"/>
</dbReference>
<reference evidence="2 3" key="1">
    <citation type="submission" date="2019-06" db="EMBL/GenBank/DDBJ databases">
        <authorList>
            <person name="Li M."/>
        </authorList>
    </citation>
    <scope>NUCLEOTIDE SEQUENCE [LARGE SCALE GENOMIC DNA]</scope>
    <source>
        <strain evidence="2 3">BGMRC2036</strain>
    </source>
</reference>
<evidence type="ECO:0000313" key="3">
    <source>
        <dbReference type="Proteomes" id="UP000318801"/>
    </source>
</evidence>
<dbReference type="PROSITE" id="PS51819">
    <property type="entry name" value="VOC"/>
    <property type="match status" value="1"/>
</dbReference>
<evidence type="ECO:0000259" key="1">
    <source>
        <dbReference type="PROSITE" id="PS51819"/>
    </source>
</evidence>
<dbReference type="Pfam" id="PF00903">
    <property type="entry name" value="Glyoxalase"/>
    <property type="match status" value="1"/>
</dbReference>
<keyword evidence="3" id="KW-1185">Reference proteome</keyword>
<evidence type="ECO:0000313" key="2">
    <source>
        <dbReference type="EMBL" id="TPW32587.1"/>
    </source>
</evidence>
<dbReference type="AlphaFoldDB" id="A0A506UH80"/>
<dbReference type="InterPro" id="IPR029068">
    <property type="entry name" value="Glyas_Bleomycin-R_OHBP_Dase"/>
</dbReference>
<feature type="domain" description="VOC" evidence="1">
    <location>
        <begin position="14"/>
        <end position="129"/>
    </location>
</feature>
<organism evidence="2 3">
    <name type="scientific">Martelella alba</name>
    <dbReference type="NCBI Taxonomy" id="2590451"/>
    <lineage>
        <taxon>Bacteria</taxon>
        <taxon>Pseudomonadati</taxon>
        <taxon>Pseudomonadota</taxon>
        <taxon>Alphaproteobacteria</taxon>
        <taxon>Hyphomicrobiales</taxon>
        <taxon>Aurantimonadaceae</taxon>
        <taxon>Martelella</taxon>
    </lineage>
</organism>
<dbReference type="InterPro" id="IPR004360">
    <property type="entry name" value="Glyas_Fos-R_dOase_dom"/>
</dbReference>
<protein>
    <submittedName>
        <fullName evidence="2">VOC family protein</fullName>
    </submittedName>
</protein>
<gene>
    <name evidence="2" type="ORF">FJU08_06245</name>
</gene>
<sequence>MSMADDNAIGRVTGLGGIFVLSAGTDRLTTWYRDTLGLAVETWGGARFADEDRPTGSASLWGVFCEKSDYLAPSSRDFMINFIVDNMDLMIARLEAKGVPILGRDDGDDNGRFIWVLDPDGTKIELWQPPRD</sequence>
<dbReference type="EMBL" id="VHLG01000002">
    <property type="protein sequence ID" value="TPW32587.1"/>
    <property type="molecule type" value="Genomic_DNA"/>
</dbReference>